<keyword evidence="2" id="KW-0472">Membrane</keyword>
<dbReference type="InterPro" id="IPR035439">
    <property type="entry name" value="UPF0145_dom_sf"/>
</dbReference>
<dbReference type="EMBL" id="VUNS01000013">
    <property type="protein sequence ID" value="MST97873.1"/>
    <property type="molecule type" value="Genomic_DNA"/>
</dbReference>
<dbReference type="Pfam" id="PF01906">
    <property type="entry name" value="YbjQ_1"/>
    <property type="match status" value="1"/>
</dbReference>
<reference evidence="3 4" key="1">
    <citation type="submission" date="2019-08" db="EMBL/GenBank/DDBJ databases">
        <title>In-depth cultivation of the pig gut microbiome towards novel bacterial diversity and tailored functional studies.</title>
        <authorList>
            <person name="Wylensek D."/>
            <person name="Hitch T.C.A."/>
            <person name="Clavel T."/>
        </authorList>
    </citation>
    <scope>NUCLEOTIDE SEQUENCE [LARGE SCALE GENOMIC DNA]</scope>
    <source>
        <strain evidence="3 4">BBE-744-WT-12</strain>
    </source>
</reference>
<protein>
    <submittedName>
        <fullName evidence="3">YbjQ family protein</fullName>
    </submittedName>
</protein>
<dbReference type="InterPro" id="IPR002765">
    <property type="entry name" value="UPF0145_YbjQ-like"/>
</dbReference>
<dbReference type="Proteomes" id="UP000435649">
    <property type="component" value="Unassembled WGS sequence"/>
</dbReference>
<dbReference type="AlphaFoldDB" id="A0A844G3Z8"/>
<evidence type="ECO:0000256" key="1">
    <source>
        <dbReference type="ARBA" id="ARBA00010751"/>
    </source>
</evidence>
<accession>A0A844G3Z8</accession>
<dbReference type="SUPFAM" id="SSF117782">
    <property type="entry name" value="YbjQ-like"/>
    <property type="match status" value="1"/>
</dbReference>
<dbReference type="RefSeq" id="WP_154418984.1">
    <property type="nucleotide sequence ID" value="NZ_VUNS01000013.1"/>
</dbReference>
<feature type="transmembrane region" description="Helical" evidence="2">
    <location>
        <begin position="6"/>
        <end position="25"/>
    </location>
</feature>
<evidence type="ECO:0000256" key="2">
    <source>
        <dbReference type="SAM" id="Phobius"/>
    </source>
</evidence>
<name>A0A844G3Z8_9BACT</name>
<organism evidence="3 4">
    <name type="scientific">Victivallis lenta</name>
    <dbReference type="NCBI Taxonomy" id="2606640"/>
    <lineage>
        <taxon>Bacteria</taxon>
        <taxon>Pseudomonadati</taxon>
        <taxon>Lentisphaerota</taxon>
        <taxon>Lentisphaeria</taxon>
        <taxon>Victivallales</taxon>
        <taxon>Victivallaceae</taxon>
        <taxon>Victivallis</taxon>
    </lineage>
</organism>
<keyword evidence="2" id="KW-0812">Transmembrane</keyword>
<keyword evidence="2" id="KW-1133">Transmembrane helix</keyword>
<sequence>MSGIFLTGAVFAVCFGTGFFCFRLTETKREEYLKKMEAELADIAVTDLKNVPEPAAAGGAQLVTGCVAVANNYFLGVCASIRNLFGGEMHGYTRLCTDARRMALVRLKLEVRALGSRCICCLRYETTVIQMEQQGNKRSAAGVELMAYGTALLPPEGKNA</sequence>
<evidence type="ECO:0000313" key="4">
    <source>
        <dbReference type="Proteomes" id="UP000435649"/>
    </source>
</evidence>
<evidence type="ECO:0000313" key="3">
    <source>
        <dbReference type="EMBL" id="MST97873.1"/>
    </source>
</evidence>
<comment type="similarity">
    <text evidence="1">Belongs to the UPF0145 family.</text>
</comment>
<gene>
    <name evidence="3" type="ORF">FYJ85_12580</name>
</gene>
<comment type="caution">
    <text evidence="3">The sequence shown here is derived from an EMBL/GenBank/DDBJ whole genome shotgun (WGS) entry which is preliminary data.</text>
</comment>
<keyword evidence="4" id="KW-1185">Reference proteome</keyword>
<dbReference type="Gene3D" id="3.30.110.70">
    <property type="entry name" value="Hypothetical protein apc22750. Chain B"/>
    <property type="match status" value="1"/>
</dbReference>
<proteinExistence type="inferred from homology"/>